<dbReference type="InterPro" id="IPR006442">
    <property type="entry name" value="Antitoxin_Phd/YefM"/>
</dbReference>
<proteinExistence type="inferred from homology"/>
<protein>
    <recommendedName>
        <fullName evidence="2">Antitoxin</fullName>
    </recommendedName>
</protein>
<evidence type="ECO:0000256" key="1">
    <source>
        <dbReference type="ARBA" id="ARBA00009981"/>
    </source>
</evidence>
<organism evidence="3 4">
    <name type="scientific">Candidatus Cyrtobacter comes</name>
    <dbReference type="NCBI Taxonomy" id="675776"/>
    <lineage>
        <taxon>Bacteria</taxon>
        <taxon>Pseudomonadati</taxon>
        <taxon>Pseudomonadota</taxon>
        <taxon>Alphaproteobacteria</taxon>
        <taxon>Rickettsiales</taxon>
        <taxon>Candidatus Midichloriaceae</taxon>
        <taxon>Candidatus Cyrtobacter</taxon>
    </lineage>
</organism>
<gene>
    <name evidence="3" type="ORF">Cyrtocomes_00244</name>
</gene>
<dbReference type="SUPFAM" id="SSF143120">
    <property type="entry name" value="YefM-like"/>
    <property type="match status" value="1"/>
</dbReference>
<dbReference type="Pfam" id="PF02604">
    <property type="entry name" value="PhdYeFM_antitox"/>
    <property type="match status" value="1"/>
</dbReference>
<dbReference type="RefSeq" id="WP_322497385.1">
    <property type="nucleotide sequence ID" value="NZ_JARGYT010000008.1"/>
</dbReference>
<dbReference type="Gene3D" id="3.40.1620.10">
    <property type="entry name" value="YefM-like domain"/>
    <property type="match status" value="1"/>
</dbReference>
<dbReference type="EMBL" id="JARGYT010000008">
    <property type="protein sequence ID" value="MDZ5761884.1"/>
    <property type="molecule type" value="Genomic_DNA"/>
</dbReference>
<dbReference type="Proteomes" id="UP001293791">
    <property type="component" value="Unassembled WGS sequence"/>
</dbReference>
<comment type="caution">
    <text evidence="3">The sequence shown here is derived from an EMBL/GenBank/DDBJ whole genome shotgun (WGS) entry which is preliminary data.</text>
</comment>
<sequence>MSDQGLVNIHQAKTHLSKYLQSVISTSKEIVICSANKPIAKLVPYIESQKANRKCGQLKGKIKIEKDFDTLPDNFLDYFRGK</sequence>
<evidence type="ECO:0000313" key="4">
    <source>
        <dbReference type="Proteomes" id="UP001293791"/>
    </source>
</evidence>
<dbReference type="NCBIfam" id="TIGR01552">
    <property type="entry name" value="phd_fam"/>
    <property type="match status" value="1"/>
</dbReference>
<accession>A0ABU5L6X5</accession>
<comment type="function">
    <text evidence="2">Antitoxin component of a type II toxin-antitoxin (TA) system.</text>
</comment>
<keyword evidence="4" id="KW-1185">Reference proteome</keyword>
<name>A0ABU5L6X5_9RICK</name>
<reference evidence="3 4" key="1">
    <citation type="submission" date="2023-02" db="EMBL/GenBank/DDBJ databases">
        <title>Host association and intracellularity evolved multiple times independently in the Rickettsiales.</title>
        <authorList>
            <person name="Castelli M."/>
            <person name="Nardi T."/>
            <person name="Gammuto L."/>
            <person name="Bellinzona G."/>
            <person name="Sabaneyeva E."/>
            <person name="Potekhin A."/>
            <person name="Serra V."/>
            <person name="Petroni G."/>
            <person name="Sassera D."/>
        </authorList>
    </citation>
    <scope>NUCLEOTIDE SEQUENCE [LARGE SCALE GENOMIC DNA]</scope>
    <source>
        <strain evidence="3 4">BOD18</strain>
    </source>
</reference>
<dbReference type="InterPro" id="IPR036165">
    <property type="entry name" value="YefM-like_sf"/>
</dbReference>
<evidence type="ECO:0000256" key="2">
    <source>
        <dbReference type="RuleBase" id="RU362080"/>
    </source>
</evidence>
<evidence type="ECO:0000313" key="3">
    <source>
        <dbReference type="EMBL" id="MDZ5761884.1"/>
    </source>
</evidence>
<comment type="similarity">
    <text evidence="1 2">Belongs to the phD/YefM antitoxin family.</text>
</comment>